<organism evidence="1 2">
    <name type="scientific">Marinitoga aeolica</name>
    <dbReference type="NCBI Taxonomy" id="2809031"/>
    <lineage>
        <taxon>Bacteria</taxon>
        <taxon>Thermotogati</taxon>
        <taxon>Thermotogota</taxon>
        <taxon>Thermotogae</taxon>
        <taxon>Petrotogales</taxon>
        <taxon>Petrotogaceae</taxon>
        <taxon>Marinitoga</taxon>
    </lineage>
</organism>
<dbReference type="Proteomes" id="UP001232493">
    <property type="component" value="Chromosome"/>
</dbReference>
<sequence>MEIIIDKDFIMDILNGIIKFSSSEFLRKIFNLSTKINFVDNMIIIRVLLFKYTIKIAGTPETVSGIYTFEHNLPINFINQEKIPKYLKIDKNRLYLYIPENIFSKNILLKKFIFESNKIHVILSV</sequence>
<keyword evidence="2" id="KW-1185">Reference proteome</keyword>
<accession>A0ABY8PSZ0</accession>
<evidence type="ECO:0000313" key="2">
    <source>
        <dbReference type="Proteomes" id="UP001232493"/>
    </source>
</evidence>
<gene>
    <name evidence="1" type="ORF">JRV97_04105</name>
</gene>
<name>A0ABY8PSZ0_9BACT</name>
<dbReference type="EMBL" id="CP069362">
    <property type="protein sequence ID" value="WGS65743.1"/>
    <property type="molecule type" value="Genomic_DNA"/>
</dbReference>
<dbReference type="RefSeq" id="WP_281000457.1">
    <property type="nucleotide sequence ID" value="NZ_CP069362.1"/>
</dbReference>
<proteinExistence type="predicted"/>
<evidence type="ECO:0000313" key="1">
    <source>
        <dbReference type="EMBL" id="WGS65743.1"/>
    </source>
</evidence>
<reference evidence="1 2" key="1">
    <citation type="submission" date="2021-02" db="EMBL/GenBank/DDBJ databases">
        <title>Characterization of Marinitoga sp. nov. str. BP5-C20A.</title>
        <authorList>
            <person name="Erauso G."/>
            <person name="Postec A."/>
        </authorList>
    </citation>
    <scope>NUCLEOTIDE SEQUENCE [LARGE SCALE GENOMIC DNA]</scope>
    <source>
        <strain evidence="1 2">BP5-C20A</strain>
    </source>
</reference>
<protein>
    <submittedName>
        <fullName evidence="1">Uncharacterized protein</fullName>
    </submittedName>
</protein>